<evidence type="ECO:0000256" key="21">
    <source>
        <dbReference type="PIRSR" id="PIRSR605502-1"/>
    </source>
</evidence>
<dbReference type="PROSITE" id="PS51329">
    <property type="entry name" value="C_CAP_COFACTOR_C"/>
    <property type="match status" value="1"/>
</dbReference>
<dbReference type="PROSITE" id="PS01088">
    <property type="entry name" value="CAP_1"/>
    <property type="match status" value="1"/>
</dbReference>
<comment type="subcellular location">
    <subcellularLocation>
        <location evidence="2">Cell membrane</location>
        <topology evidence="2">Peripheral membrane protein</topology>
    </subcellularLocation>
    <subcellularLocation>
        <location evidence="3">Chromosome</location>
    </subcellularLocation>
    <subcellularLocation>
        <location evidence="5">Cytoplasm</location>
    </subcellularLocation>
    <subcellularLocation>
        <location evidence="4">Mitochondrion matrix</location>
    </subcellularLocation>
    <subcellularLocation>
        <location evidence="1">Nucleus</location>
    </subcellularLocation>
</comment>
<dbReference type="GO" id="GO:0006281">
    <property type="term" value="P:DNA repair"/>
    <property type="evidence" value="ECO:0007669"/>
    <property type="project" value="UniProtKB-KW"/>
</dbReference>
<dbReference type="InterPro" id="IPR006599">
    <property type="entry name" value="CARP_motif"/>
</dbReference>
<dbReference type="SUPFAM" id="SSF101278">
    <property type="entry name" value="N-terminal domain of adenylylcyclase associated protein, CAP"/>
    <property type="match status" value="1"/>
</dbReference>
<dbReference type="GO" id="GO:0005634">
    <property type="term" value="C:nucleus"/>
    <property type="evidence" value="ECO:0007669"/>
    <property type="project" value="UniProtKB-SubCell"/>
</dbReference>
<comment type="similarity">
    <text evidence="7">Belongs to the ADP-ribosylglycohydrolase family.</text>
</comment>
<keyword evidence="12 21" id="KW-0479">Metal-binding</keyword>
<comment type="subunit">
    <text evidence="8">Monomer.</text>
</comment>
<dbReference type="InterPro" id="IPR013912">
    <property type="entry name" value="Adenylate_cyclase-assoc_CAP_C"/>
</dbReference>
<dbReference type="InterPro" id="IPR001837">
    <property type="entry name" value="Adenylate_cyclase-assoc_CAP"/>
</dbReference>
<feature type="domain" description="C-CAP/cofactor C-like" evidence="25">
    <location>
        <begin position="762"/>
        <end position="896"/>
    </location>
</feature>
<keyword evidence="14" id="KW-0378">Hydrolase</keyword>
<sequence>MSAVLGRAGAAGPSSLSRFRGALVGALLGDCVGAEFEGTEEVPLDRVLQHLDGLEEESRGDGESGAQQHNIALMFAEEYRRAPLRGYGAGVVQVFKKLLSPRCADVLQPAREQFGGRGSFGNGGAMRAAPIALAYPQTQDVIEFSRRCALLTHASSLGYNGAVLQALAVHFALRGALCSGGQYLELLIGEMESLEREEKALSDARELNEADFPYCTRLRKVKEMLERSDVSVEEVVMELGNGIAALHSVPTAIFCALHCLSARPSLPPHYSGVQRTLAFSLALGGDTDTIATMAGAIAGAHYGMEQVPASWQRSCEGEQDAEEWGERLHKLYQSRALGGSTTERERGKNGFIDLIASVQQSFPVGACGAVGYTHGRLSLKTTVRILVPEMEEEEKKTCPVEEGGEEDGGTMEEEKKKTCPVEGGGEDGEKQQEVMGSEMSWAPTAERARMTPPSSRNRIMAEMQALVERLERVVSRLETVAGSGHGEAGDSAASGDVAAFVESYDCLLSGPVAEYYSHSQQIGGDVLKHADMVKLALTSQRSLLLKASRCQKPSESELAALLKPASTQIQQIQEFREQNRSSKQFNHLSAVSESIPALGWVAMSPKPGPFVKEMNDAAMFYTNRVLKEFKDTDKKHLVWTAGLHQGAPHHGPGLEQDSEYSGPKASPAPPSACGAPPPPGPPPPPAPVQSSSGASEDRSSLFAEINKGANITKGLKHVADDQKTHKNPALKAQVTPVRSGPKPFSTSKPAVATNKPAAKKEPPVLELDGKKWRVEHQENAQGLVISDTELKQVVYAFKCTGSTLQIKGKINSITLDNCKKVGLVFDDVVGIVEVINCKDVKIQVLGKVPTISINKTDGCHVYLSPTSLSCEVVSAKSSEMNVLVPGEGGDFTELPVPEQFKTVWNGSKLVTTATEIAG</sequence>
<evidence type="ECO:0000313" key="27">
    <source>
        <dbReference type="Proteomes" id="UP000289886"/>
    </source>
</evidence>
<dbReference type="GO" id="GO:0140290">
    <property type="term" value="P:peptidyl-serine ADP-deribosylation"/>
    <property type="evidence" value="ECO:0007669"/>
    <property type="project" value="UniProtKB-ARBA"/>
</dbReference>
<evidence type="ECO:0000256" key="5">
    <source>
        <dbReference type="ARBA" id="ARBA00004496"/>
    </source>
</evidence>
<dbReference type="InterPro" id="IPR016098">
    <property type="entry name" value="CAP/MinC_C"/>
</dbReference>
<evidence type="ECO:0000256" key="15">
    <source>
        <dbReference type="ARBA" id="ARBA00022842"/>
    </source>
</evidence>
<dbReference type="GO" id="GO:0019933">
    <property type="term" value="P:cAMP-mediated signaling"/>
    <property type="evidence" value="ECO:0007669"/>
    <property type="project" value="TreeGrafter"/>
</dbReference>
<dbReference type="InterPro" id="IPR036222">
    <property type="entry name" value="CAP_N_sf"/>
</dbReference>
<dbReference type="Gene3D" id="1.25.40.330">
    <property type="entry name" value="Adenylate cyclase-associated CAP, N-terminal domain"/>
    <property type="match status" value="1"/>
</dbReference>
<keyword evidence="13" id="KW-0227">DNA damage</keyword>
<evidence type="ECO:0000256" key="11">
    <source>
        <dbReference type="ARBA" id="ARBA00022490"/>
    </source>
</evidence>
<dbReference type="Gene3D" id="1.10.4080.10">
    <property type="entry name" value="ADP-ribosylation/Crystallin J1"/>
    <property type="match status" value="1"/>
</dbReference>
<accession>A0A444UYF2</accession>
<evidence type="ECO:0000256" key="1">
    <source>
        <dbReference type="ARBA" id="ARBA00004123"/>
    </source>
</evidence>
<dbReference type="EMBL" id="SCEB01005053">
    <property type="protein sequence ID" value="RXM93159.1"/>
    <property type="molecule type" value="Genomic_DNA"/>
</dbReference>
<evidence type="ECO:0000256" key="8">
    <source>
        <dbReference type="ARBA" id="ARBA00011245"/>
    </source>
</evidence>
<keyword evidence="11" id="KW-0963">Cytoplasm</keyword>
<dbReference type="PANTHER" id="PTHR10652:SF0">
    <property type="entry name" value="ADENYLYL CYCLASE-ASSOCIATED PROTEIN"/>
    <property type="match status" value="1"/>
</dbReference>
<dbReference type="FunFam" id="2.160.20.70:FF:000001">
    <property type="entry name" value="Adenylyl cyclase-associated protein"/>
    <property type="match status" value="1"/>
</dbReference>
<comment type="cofactor">
    <cofactor evidence="21">
        <name>Mg(2+)</name>
        <dbReference type="ChEBI" id="CHEBI:18420"/>
    </cofactor>
    <text evidence="21">Binds 2 magnesium ions per subunit.</text>
</comment>
<feature type="compositionally biased region" description="Acidic residues" evidence="24">
    <location>
        <begin position="402"/>
        <end position="411"/>
    </location>
</feature>
<evidence type="ECO:0000256" key="10">
    <source>
        <dbReference type="ARBA" id="ARBA00022475"/>
    </source>
</evidence>
<evidence type="ECO:0000256" key="12">
    <source>
        <dbReference type="ARBA" id="ARBA00022723"/>
    </source>
</evidence>
<name>A0A444UYF2_ACIRT</name>
<evidence type="ECO:0000256" key="3">
    <source>
        <dbReference type="ARBA" id="ARBA00004286"/>
    </source>
</evidence>
<dbReference type="SUPFAM" id="SSF101478">
    <property type="entry name" value="ADP-ribosylglycohydrolase"/>
    <property type="match status" value="1"/>
</dbReference>
<gene>
    <name evidence="26" type="ORF">EOD39_19378</name>
</gene>
<dbReference type="InterPro" id="IPR036705">
    <property type="entry name" value="Ribosyl_crysJ1_sf"/>
</dbReference>
<feature type="binding site" evidence="21">
    <location>
        <position position="289"/>
    </location>
    <ligand>
        <name>Mg(2+)</name>
        <dbReference type="ChEBI" id="CHEBI:18420"/>
        <label>1</label>
    </ligand>
</feature>
<dbReference type="InterPro" id="IPR013992">
    <property type="entry name" value="Adenylate_cyclase-assoc_CAP_N"/>
</dbReference>
<feature type="coiled-coil region" evidence="23">
    <location>
        <begin position="184"/>
        <end position="211"/>
    </location>
</feature>
<dbReference type="Pfam" id="PF08603">
    <property type="entry name" value="CAP_C"/>
    <property type="match status" value="1"/>
</dbReference>
<dbReference type="InterPro" id="IPR053950">
    <property type="entry name" value="CAP_N"/>
</dbReference>
<dbReference type="GO" id="GO:0008179">
    <property type="term" value="F:adenylate cyclase binding"/>
    <property type="evidence" value="ECO:0007669"/>
    <property type="project" value="TreeGrafter"/>
</dbReference>
<comment type="caution">
    <text evidence="26">The sequence shown here is derived from an EMBL/GenBank/DDBJ whole genome shotgun (WGS) entry which is preliminary data.</text>
</comment>
<dbReference type="Proteomes" id="UP000289886">
    <property type="component" value="Unassembled WGS sequence"/>
</dbReference>
<proteinExistence type="inferred from homology"/>
<comment type="catalytic activity">
    <reaction evidence="20">
        <text>alpha-NAD(+) + H2O = ADP-D-ribose + nicotinamide + H(+)</text>
        <dbReference type="Rhea" id="RHEA:68792"/>
        <dbReference type="ChEBI" id="CHEBI:15377"/>
        <dbReference type="ChEBI" id="CHEBI:15378"/>
        <dbReference type="ChEBI" id="CHEBI:17154"/>
        <dbReference type="ChEBI" id="CHEBI:57967"/>
        <dbReference type="ChEBI" id="CHEBI:77017"/>
    </reaction>
</comment>
<dbReference type="GO" id="GO:0046872">
    <property type="term" value="F:metal ion binding"/>
    <property type="evidence" value="ECO:0007669"/>
    <property type="project" value="UniProtKB-KW"/>
</dbReference>
<dbReference type="PROSITE" id="PS01089">
    <property type="entry name" value="CAP_2"/>
    <property type="match status" value="1"/>
</dbReference>
<dbReference type="Pfam" id="PF01213">
    <property type="entry name" value="CAP_N-CM"/>
    <property type="match status" value="1"/>
</dbReference>
<dbReference type="GO" id="GO:0003779">
    <property type="term" value="F:actin binding"/>
    <property type="evidence" value="ECO:0007669"/>
    <property type="project" value="InterPro"/>
</dbReference>
<dbReference type="InterPro" id="IPR018106">
    <property type="entry name" value="CAP_CS_N"/>
</dbReference>
<dbReference type="InterPro" id="IPR005502">
    <property type="entry name" value="Ribosyl_crysJ1"/>
</dbReference>
<keyword evidence="9" id="KW-0158">Chromosome</keyword>
<dbReference type="SUPFAM" id="SSF69340">
    <property type="entry name" value="C-terminal domain of adenylylcyclase associated protein"/>
    <property type="match status" value="1"/>
</dbReference>
<dbReference type="FunFam" id="1.25.40.330:FF:000001">
    <property type="entry name" value="Adenylyl cyclase-associated protein"/>
    <property type="match status" value="1"/>
</dbReference>
<dbReference type="InterPro" id="IPR036223">
    <property type="entry name" value="CAP_C_sf"/>
</dbReference>
<evidence type="ECO:0000256" key="22">
    <source>
        <dbReference type="RuleBase" id="RU000647"/>
    </source>
</evidence>
<dbReference type="FunFam" id="1.10.4080.10:FF:000001">
    <property type="entry name" value="ADP-ribose glycohydrolase ARH3"/>
    <property type="match status" value="1"/>
</dbReference>
<feature type="binding site" evidence="21">
    <location>
        <position position="286"/>
    </location>
    <ligand>
        <name>Mg(2+)</name>
        <dbReference type="ChEBI" id="CHEBI:18420"/>
        <label>1</label>
    </ligand>
</feature>
<evidence type="ECO:0000256" key="9">
    <source>
        <dbReference type="ARBA" id="ARBA00022454"/>
    </source>
</evidence>
<evidence type="ECO:0000256" key="20">
    <source>
        <dbReference type="ARBA" id="ARBA00049015"/>
    </source>
</evidence>
<keyword evidence="15 21" id="KW-0460">Magnesium</keyword>
<evidence type="ECO:0000256" key="24">
    <source>
        <dbReference type="SAM" id="MobiDB-lite"/>
    </source>
</evidence>
<dbReference type="InterPro" id="IPR017901">
    <property type="entry name" value="C-CAP_CF_C-like"/>
</dbReference>
<feature type="region of interest" description="Disordered" evidence="24">
    <location>
        <begin position="720"/>
        <end position="760"/>
    </location>
</feature>
<dbReference type="InterPro" id="IPR028417">
    <property type="entry name" value="CAP_CS_C"/>
</dbReference>
<keyword evidence="10" id="KW-1003">Cell membrane</keyword>
<evidence type="ECO:0000256" key="4">
    <source>
        <dbReference type="ARBA" id="ARBA00004305"/>
    </source>
</evidence>
<evidence type="ECO:0000256" key="14">
    <source>
        <dbReference type="ARBA" id="ARBA00022801"/>
    </source>
</evidence>
<dbReference type="PANTHER" id="PTHR10652">
    <property type="entry name" value="ADENYLYL CYCLASE-ASSOCIATED PROTEIN"/>
    <property type="match status" value="1"/>
</dbReference>
<dbReference type="SMART" id="SM00673">
    <property type="entry name" value="CARP"/>
    <property type="match status" value="2"/>
</dbReference>
<feature type="region of interest" description="Disordered" evidence="24">
    <location>
        <begin position="643"/>
        <end position="698"/>
    </location>
</feature>
<evidence type="ECO:0000256" key="18">
    <source>
        <dbReference type="ARBA" id="ARBA00023204"/>
    </source>
</evidence>
<evidence type="ECO:0000256" key="16">
    <source>
        <dbReference type="ARBA" id="ARBA00023128"/>
    </source>
</evidence>
<keyword evidence="19" id="KW-0539">Nucleus</keyword>
<feature type="binding site" evidence="21">
    <location>
        <position position="288"/>
    </location>
    <ligand>
        <name>Mg(2+)</name>
        <dbReference type="ChEBI" id="CHEBI:18420"/>
        <label>1</label>
    </ligand>
</feature>
<keyword evidence="27" id="KW-1185">Reference proteome</keyword>
<evidence type="ECO:0000313" key="26">
    <source>
        <dbReference type="EMBL" id="RXM93159.1"/>
    </source>
</evidence>
<dbReference type="GO" id="GO:0005694">
    <property type="term" value="C:chromosome"/>
    <property type="evidence" value="ECO:0007669"/>
    <property type="project" value="UniProtKB-SubCell"/>
</dbReference>
<evidence type="ECO:0000256" key="7">
    <source>
        <dbReference type="ARBA" id="ARBA00010702"/>
    </source>
</evidence>
<dbReference type="GO" id="GO:0005886">
    <property type="term" value="C:plasma membrane"/>
    <property type="evidence" value="ECO:0007669"/>
    <property type="project" value="UniProtKB-SubCell"/>
</dbReference>
<evidence type="ECO:0000256" key="2">
    <source>
        <dbReference type="ARBA" id="ARBA00004202"/>
    </source>
</evidence>
<evidence type="ECO:0000256" key="6">
    <source>
        <dbReference type="ARBA" id="ARBA00007659"/>
    </source>
</evidence>
<feature type="region of interest" description="Disordered" evidence="24">
    <location>
        <begin position="394"/>
        <end position="432"/>
    </location>
</feature>
<dbReference type="GO" id="GO:0007015">
    <property type="term" value="P:actin filament organization"/>
    <property type="evidence" value="ECO:0007669"/>
    <property type="project" value="TreeGrafter"/>
</dbReference>
<dbReference type="GO" id="GO:0005759">
    <property type="term" value="C:mitochondrial matrix"/>
    <property type="evidence" value="ECO:0007669"/>
    <property type="project" value="UniProtKB-SubCell"/>
</dbReference>
<protein>
    <recommendedName>
        <fullName evidence="22">Adenylyl cyclase-associated protein</fullName>
    </recommendedName>
</protein>
<dbReference type="AlphaFoldDB" id="A0A444UYF2"/>
<evidence type="ECO:0000259" key="25">
    <source>
        <dbReference type="PROSITE" id="PS51329"/>
    </source>
</evidence>
<feature type="compositionally biased region" description="Pro residues" evidence="24">
    <location>
        <begin position="666"/>
        <end position="687"/>
    </location>
</feature>
<organism evidence="26 27">
    <name type="scientific">Acipenser ruthenus</name>
    <name type="common">Sterlet sturgeon</name>
    <dbReference type="NCBI Taxonomy" id="7906"/>
    <lineage>
        <taxon>Eukaryota</taxon>
        <taxon>Metazoa</taxon>
        <taxon>Chordata</taxon>
        <taxon>Craniata</taxon>
        <taxon>Vertebrata</taxon>
        <taxon>Euteleostomi</taxon>
        <taxon>Actinopterygii</taxon>
        <taxon>Chondrostei</taxon>
        <taxon>Acipenseriformes</taxon>
        <taxon>Acipenseridae</taxon>
        <taxon>Acipenser</taxon>
    </lineage>
</organism>
<comment type="similarity">
    <text evidence="6 22">Belongs to the CAP family.</text>
</comment>
<keyword evidence="23" id="KW-0175">Coiled coil</keyword>
<dbReference type="GO" id="GO:0004649">
    <property type="term" value="F:poly(ADP-ribose) glycohydrolase activity"/>
    <property type="evidence" value="ECO:0007669"/>
    <property type="project" value="UniProtKB-ARBA"/>
</dbReference>
<keyword evidence="18" id="KW-0234">DNA repair</keyword>
<evidence type="ECO:0000256" key="17">
    <source>
        <dbReference type="ARBA" id="ARBA00023136"/>
    </source>
</evidence>
<evidence type="ECO:0000256" key="13">
    <source>
        <dbReference type="ARBA" id="ARBA00022763"/>
    </source>
</evidence>
<dbReference type="Pfam" id="PF21938">
    <property type="entry name" value="CAP_N"/>
    <property type="match status" value="1"/>
</dbReference>
<dbReference type="Gene3D" id="2.160.20.70">
    <property type="match status" value="1"/>
</dbReference>
<evidence type="ECO:0000256" key="23">
    <source>
        <dbReference type="SAM" id="Coils"/>
    </source>
</evidence>
<keyword evidence="16" id="KW-0496">Mitochondrion</keyword>
<reference evidence="26 27" key="1">
    <citation type="submission" date="2019-01" db="EMBL/GenBank/DDBJ databases">
        <title>Draft Genome and Complete Hox-Cluster Characterization of the Sterlet Sturgeon (Acipenser ruthenus).</title>
        <authorList>
            <person name="Wei Q."/>
        </authorList>
    </citation>
    <scope>NUCLEOTIDE SEQUENCE [LARGE SCALE GENOMIC DNA]</scope>
    <source>
        <strain evidence="26">WHYD16114868_AA</strain>
        <tissue evidence="26">Blood</tissue>
    </source>
</reference>
<evidence type="ECO:0000256" key="19">
    <source>
        <dbReference type="ARBA" id="ARBA00023242"/>
    </source>
</evidence>
<keyword evidence="17" id="KW-0472">Membrane</keyword>
<dbReference type="GO" id="GO:0000902">
    <property type="term" value="P:cell morphogenesis"/>
    <property type="evidence" value="ECO:0007669"/>
    <property type="project" value="TreeGrafter"/>
</dbReference>
<dbReference type="Pfam" id="PF03747">
    <property type="entry name" value="ADP_ribosyl_GH"/>
    <property type="match status" value="1"/>
</dbReference>